<gene>
    <name evidence="4" type="ORF">KPH14_007012</name>
</gene>
<dbReference type="PANTHER" id="PTHR16442">
    <property type="entry name" value="RING FINGER PROTEIN 17"/>
    <property type="match status" value="1"/>
</dbReference>
<feature type="domain" description="Tudor" evidence="3">
    <location>
        <begin position="765"/>
        <end position="824"/>
    </location>
</feature>
<dbReference type="SMART" id="SM00333">
    <property type="entry name" value="TUDOR"/>
    <property type="match status" value="5"/>
</dbReference>
<dbReference type="PANTHER" id="PTHR16442:SF1">
    <property type="entry name" value="RING FINGER PROTEIN 17"/>
    <property type="match status" value="1"/>
</dbReference>
<protein>
    <recommendedName>
        <fullName evidence="3">Tudor domain-containing protein</fullName>
    </recommendedName>
</protein>
<feature type="compositionally biased region" description="Basic residues" evidence="2">
    <location>
        <begin position="672"/>
        <end position="684"/>
    </location>
</feature>
<evidence type="ECO:0000259" key="3">
    <source>
        <dbReference type="PROSITE" id="PS50304"/>
    </source>
</evidence>
<feature type="domain" description="Tudor" evidence="3">
    <location>
        <begin position="515"/>
        <end position="573"/>
    </location>
</feature>
<proteinExistence type="predicted"/>
<dbReference type="Gene3D" id="2.30.30.140">
    <property type="match status" value="5"/>
</dbReference>
<accession>A0AAD9RS15</accession>
<feature type="coiled-coil region" evidence="1">
    <location>
        <begin position="86"/>
        <end position="127"/>
    </location>
</feature>
<evidence type="ECO:0000313" key="4">
    <source>
        <dbReference type="EMBL" id="KAK2584668.1"/>
    </source>
</evidence>
<reference evidence="4" key="1">
    <citation type="submission" date="2021-08" db="EMBL/GenBank/DDBJ databases">
        <authorList>
            <person name="Misof B."/>
            <person name="Oliver O."/>
            <person name="Podsiadlowski L."/>
            <person name="Donath A."/>
            <person name="Peters R."/>
            <person name="Mayer C."/>
            <person name="Rust J."/>
            <person name="Gunkel S."/>
            <person name="Lesny P."/>
            <person name="Martin S."/>
            <person name="Oeyen J.P."/>
            <person name="Petersen M."/>
            <person name="Panagiotis P."/>
            <person name="Wilbrandt J."/>
            <person name="Tanja T."/>
        </authorList>
    </citation>
    <scope>NUCLEOTIDE SEQUENCE</scope>
    <source>
        <strain evidence="4">GBR_01_08_01A</strain>
        <tissue evidence="4">Thorax + abdomen</tissue>
    </source>
</reference>
<dbReference type="PROSITE" id="PS50304">
    <property type="entry name" value="TUDOR"/>
    <property type="match status" value="3"/>
</dbReference>
<dbReference type="Proteomes" id="UP001258017">
    <property type="component" value="Unassembled WGS sequence"/>
</dbReference>
<feature type="region of interest" description="Disordered" evidence="2">
    <location>
        <begin position="657"/>
        <end position="686"/>
    </location>
</feature>
<dbReference type="Pfam" id="PF00567">
    <property type="entry name" value="TUDOR"/>
    <property type="match status" value="5"/>
</dbReference>
<reference evidence="4" key="2">
    <citation type="journal article" date="2023" name="Commun. Biol.">
        <title>Intrasexual cuticular hydrocarbon dimorphism in a wasp sheds light on hydrocarbon biosynthesis genes in Hymenoptera.</title>
        <authorList>
            <person name="Moris V.C."/>
            <person name="Podsiadlowski L."/>
            <person name="Martin S."/>
            <person name="Oeyen J.P."/>
            <person name="Donath A."/>
            <person name="Petersen M."/>
            <person name="Wilbrandt J."/>
            <person name="Misof B."/>
            <person name="Liedtke D."/>
            <person name="Thamm M."/>
            <person name="Scheiner R."/>
            <person name="Schmitt T."/>
            <person name="Niehuis O."/>
        </authorList>
    </citation>
    <scope>NUCLEOTIDE SEQUENCE</scope>
    <source>
        <strain evidence="4">GBR_01_08_01A</strain>
    </source>
</reference>
<feature type="compositionally biased region" description="Low complexity" evidence="2">
    <location>
        <begin position="973"/>
        <end position="984"/>
    </location>
</feature>
<dbReference type="EMBL" id="JAIFRP010000026">
    <property type="protein sequence ID" value="KAK2584668.1"/>
    <property type="molecule type" value="Genomic_DNA"/>
</dbReference>
<organism evidence="4 5">
    <name type="scientific">Odynerus spinipes</name>
    <dbReference type="NCBI Taxonomy" id="1348599"/>
    <lineage>
        <taxon>Eukaryota</taxon>
        <taxon>Metazoa</taxon>
        <taxon>Ecdysozoa</taxon>
        <taxon>Arthropoda</taxon>
        <taxon>Hexapoda</taxon>
        <taxon>Insecta</taxon>
        <taxon>Pterygota</taxon>
        <taxon>Neoptera</taxon>
        <taxon>Endopterygota</taxon>
        <taxon>Hymenoptera</taxon>
        <taxon>Apocrita</taxon>
        <taxon>Aculeata</taxon>
        <taxon>Vespoidea</taxon>
        <taxon>Vespidae</taxon>
        <taxon>Eumeninae</taxon>
        <taxon>Odynerus</taxon>
    </lineage>
</organism>
<feature type="region of interest" description="Disordered" evidence="2">
    <location>
        <begin position="961"/>
        <end position="984"/>
    </location>
</feature>
<evidence type="ECO:0000256" key="1">
    <source>
        <dbReference type="SAM" id="Coils"/>
    </source>
</evidence>
<dbReference type="SUPFAM" id="SSF63748">
    <property type="entry name" value="Tudor/PWWP/MBT"/>
    <property type="match status" value="5"/>
</dbReference>
<comment type="caution">
    <text evidence="4">The sequence shown here is derived from an EMBL/GenBank/DDBJ whole genome shotgun (WGS) entry which is preliminary data.</text>
</comment>
<feature type="domain" description="Tudor" evidence="3">
    <location>
        <begin position="1048"/>
        <end position="1107"/>
    </location>
</feature>
<keyword evidence="1" id="KW-0175">Coiled coil</keyword>
<evidence type="ECO:0000313" key="5">
    <source>
        <dbReference type="Proteomes" id="UP001258017"/>
    </source>
</evidence>
<dbReference type="Gene3D" id="2.40.50.90">
    <property type="match status" value="3"/>
</dbReference>
<dbReference type="InterPro" id="IPR035437">
    <property type="entry name" value="SNase_OB-fold_sf"/>
</dbReference>
<sequence>MLLVEMADNPRDGPDSRKRKKRIFDSMIYPTERKYSKRLVSFLFQKLKTIQISPSEVQSLEAVECSITQHFAYLHGVLQNIERKMIDQLYERRACFNKNLVELESQLRSQQDRLQAAILMAANAKDNFERTDMEEVVYKLNEIADVPCHLVQETLVNDEKILFEADRSIIDILEKHCTLRMPSISEFNLLRTELLPENYQVEPLTHEIARPTSSNSNNLTNEIVPISKRNMSTSSLCSSKSEYISRTDSAELVTVIDAVDPSWFYVRPLSDQKQQEELSKNLQVYALTASPPITEVSSGEMYLVECKREKIWRRVRIIRVHTHPDNQNNTCDILYVDVGHSEMYVPITRLRLIASQFAAVPITALRCCLYDVVANGGRWSNMAAEEFRRLVKMHSPFTMHLFHKSGITHYVDLCFNSIESPGDMISMRDTFVFMEYGNFVSLHRLMRTNPLSVHTYFREELEMETYVDVVVQCVISPECIYVTKIGENQKYVNKLMKDMTVFYGKNASSPTLACPIEIGIPCAILHLDGLWYRGIITEVLDAETVNVFCVDFGYSFVLCREELRRLTINYISGRTQAIQISLKDLKPLPNEDDWNTRAIDFIQKYLTNQRVKVIAMHKTESIYNSYVYIHGKTNFNTLLVNKGFFSAIGATSLITPSSTNMNTSTSTNTSTSKKHRPRKKRNVKKDHQPFVYDQSLTYDMEQYDKKASNVQTIEPDPFKVCVQVHQARSPDCIYVSDVSREEANMKLMAKMQSFYAKFHSQEKIDWTENAVCVVYSKKDKNYLRARILEIISQEEVLVFFYDMAIEEVISMKDIQPLHSRFQQQPAYLFKVKLAGILPCGGSSTWPTSSCQKLSDIINEKQNCQFYITKVADTEDSTEIPVQLWVKQSRPEGPLSPTRIEISSVNKMLVEAGLALPVKGYDDKTDKILAVEFKRQLQQMQVTIPKSEENVQWFSMAQINSDSSDTSSQEEEYSSATNVSSASPSQNITDWLPALPMMKDHFIAIPTYVDHDGIIYLHPKRKGKFALKRIESALNDFYKKVKIRPCDREWKEGDICIAQYHVNKKWYRAKVLRILPDNKIEVQFVDYGNIEECVIGTIKKRIILGHIPIQCTRCVIYGLNPNNEEDQWNTEDLDKIHKLLVENECEVSVLERRDTYIIVSITLLQPKKCDLISYLVNELEMRIASNPVNLSDSKILNDTNCANISTDSPDVIIEKYTKEDKTIPEIYTDHEIIMDNIVDIDQVISGSSMLMKDSESDISCTDNFESLSLDNTDTIAKEAVYSTPQVMSIENLANYVPLVIPNDIDMFEAELCCSVAATTHYIQLAENVELKVLNNYYNQYNLLMKDMQKDAVKQPLIQNLVPNTPCCALFADNVWYRCVILQSQIVKDKSEVVVSLYYVDFGNEEDKQVPLNNSGLHTLKGEWLSLPTMAIKCQLWHVNVSEDIDILDIAEELDKMYRRYNKYTVVKIKERYESHLDVELYVDRTCKKLLYRSLIKRGFLQIKKTKED</sequence>
<dbReference type="FunFam" id="2.30.30.140:FF:000018">
    <property type="entry name" value="Serine/threonine-protein kinase 31"/>
    <property type="match status" value="1"/>
</dbReference>
<dbReference type="InterPro" id="IPR002999">
    <property type="entry name" value="Tudor"/>
</dbReference>
<name>A0AAD9RS15_9HYME</name>
<dbReference type="GO" id="GO:0005737">
    <property type="term" value="C:cytoplasm"/>
    <property type="evidence" value="ECO:0007669"/>
    <property type="project" value="UniProtKB-ARBA"/>
</dbReference>
<evidence type="ECO:0000256" key="2">
    <source>
        <dbReference type="SAM" id="MobiDB-lite"/>
    </source>
</evidence>
<feature type="compositionally biased region" description="Low complexity" evidence="2">
    <location>
        <begin position="657"/>
        <end position="671"/>
    </location>
</feature>
<keyword evidence="5" id="KW-1185">Reference proteome</keyword>